<dbReference type="Proteomes" id="UP000279600">
    <property type="component" value="Chromosome"/>
</dbReference>
<dbReference type="GO" id="GO:0016740">
    <property type="term" value="F:transferase activity"/>
    <property type="evidence" value="ECO:0007669"/>
    <property type="project" value="UniProtKB-KW"/>
</dbReference>
<reference evidence="2 3" key="1">
    <citation type="submission" date="2018-12" db="EMBL/GenBank/DDBJ databases">
        <title>Complete genome of Nonlabens sp. MJ115.</title>
        <authorList>
            <person name="Choi H.S."/>
            <person name="Jung J."/>
        </authorList>
    </citation>
    <scope>NUCLEOTIDE SEQUENCE [LARGE SCALE GENOMIC DNA]</scope>
    <source>
        <strain evidence="2 3">MJ115</strain>
    </source>
</reference>
<sequence>MALEVFRFQFQNNQVYSRYCSLLGKELVDRIEDIPYLPISFFKTHQILSKPSNNKDVIFTSSGTTESVVSKHRVTDPLIYENSLDHSFKFQYGNYEDYVILALLPHYLERKGSSLVYMVQRWIEKSNDERSGFYLHNISELAQILKSLQQDDKKVILIGVTFALLQLAEQFPMSLPSTTIIETGGMKGMRKEIIKPELHRILKSAFNQVEIHSEYGMTELLSQAYANDGLHFETPEWMHVSARDTNDPLSTVPNGKTGGLNIIDLANYNSCSFIATQDLGKVYENGSFEVLGRFDHSDIRGCNLMAIN</sequence>
<feature type="domain" description="Acyl-protein synthetase LuxE" evidence="1">
    <location>
        <begin position="140"/>
        <end position="304"/>
    </location>
</feature>
<evidence type="ECO:0000313" key="2">
    <source>
        <dbReference type="EMBL" id="AZQ45129.1"/>
    </source>
</evidence>
<dbReference type="KEGG" id="noj:EJ995_01045"/>
<keyword evidence="2" id="KW-0808">Transferase</keyword>
<feature type="domain" description="Acyl-protein synthetase LuxE" evidence="1">
    <location>
        <begin position="3"/>
        <end position="75"/>
    </location>
</feature>
<name>A0A3S9N157_9FLAO</name>
<proteinExistence type="predicted"/>
<dbReference type="EMBL" id="CP034549">
    <property type="protein sequence ID" value="AZQ45129.1"/>
    <property type="molecule type" value="Genomic_DNA"/>
</dbReference>
<gene>
    <name evidence="2" type="ORF">EJ995_01045</name>
</gene>
<dbReference type="GO" id="GO:0047474">
    <property type="term" value="F:long-chain fatty acid--protein ligase activity"/>
    <property type="evidence" value="ECO:0007669"/>
    <property type="project" value="InterPro"/>
</dbReference>
<dbReference type="InterPro" id="IPR042099">
    <property type="entry name" value="ANL_N_sf"/>
</dbReference>
<accession>A0A3S9N157</accession>
<evidence type="ECO:0000313" key="3">
    <source>
        <dbReference type="Proteomes" id="UP000279600"/>
    </source>
</evidence>
<dbReference type="Gene3D" id="3.40.50.12780">
    <property type="entry name" value="N-terminal domain of ligase-like"/>
    <property type="match status" value="1"/>
</dbReference>
<evidence type="ECO:0000259" key="1">
    <source>
        <dbReference type="Pfam" id="PF04443"/>
    </source>
</evidence>
<dbReference type="AlphaFoldDB" id="A0A3S9N157"/>
<protein>
    <submittedName>
        <fullName evidence="2">Acyl transferase</fullName>
    </submittedName>
</protein>
<dbReference type="GO" id="GO:0008218">
    <property type="term" value="P:bioluminescence"/>
    <property type="evidence" value="ECO:0007669"/>
    <property type="project" value="InterPro"/>
</dbReference>
<dbReference type="OrthoDB" id="182577at2"/>
<dbReference type="Pfam" id="PF04443">
    <property type="entry name" value="LuxE"/>
    <property type="match status" value="2"/>
</dbReference>
<organism evidence="2 3">
    <name type="scientific">Nonlabens ponticola</name>
    <dbReference type="NCBI Taxonomy" id="2496866"/>
    <lineage>
        <taxon>Bacteria</taxon>
        <taxon>Pseudomonadati</taxon>
        <taxon>Bacteroidota</taxon>
        <taxon>Flavobacteriia</taxon>
        <taxon>Flavobacteriales</taxon>
        <taxon>Flavobacteriaceae</taxon>
        <taxon>Nonlabens</taxon>
    </lineage>
</organism>
<dbReference type="SUPFAM" id="SSF56801">
    <property type="entry name" value="Acetyl-CoA synthetase-like"/>
    <property type="match status" value="1"/>
</dbReference>
<dbReference type="InterPro" id="IPR007534">
    <property type="entry name" value="LuxE"/>
</dbReference>
<keyword evidence="3" id="KW-1185">Reference proteome</keyword>